<sequence>MRPGLLSFRLERAKGFEPSTPTLAMVWLGEYANNINDLCSIILACAWFVQSGVVGDVDYSRDEAPPRSMVDGYRCLWI</sequence>
<keyword evidence="2" id="KW-1185">Reference proteome</keyword>
<dbReference type="AlphaFoldDB" id="V6F7T9"/>
<name>V6F7T9_MAGGM</name>
<evidence type="ECO:0000313" key="2">
    <source>
        <dbReference type="Proteomes" id="UP000018922"/>
    </source>
</evidence>
<reference evidence="1 2" key="1">
    <citation type="journal article" date="2014" name="Genome Announc.">
        <title>Complete genome sequence of Magnetospirillum gryphiswaldense MSR-1.</title>
        <authorList>
            <person name="Wang X."/>
            <person name="Wang Q."/>
            <person name="Zhang W."/>
            <person name="Wang Y."/>
            <person name="Li L."/>
            <person name="Wen T."/>
            <person name="Zhang T."/>
            <person name="Zhang Y."/>
            <person name="Xu J."/>
            <person name="Hu J."/>
            <person name="Li S."/>
            <person name="Liu L."/>
            <person name="Liu J."/>
            <person name="Jiang W."/>
            <person name="Tian J."/>
            <person name="Li Y."/>
            <person name="Schuler D."/>
            <person name="Wang L."/>
            <person name="Li J."/>
        </authorList>
    </citation>
    <scope>NUCLEOTIDE SEQUENCE [LARGE SCALE GENOMIC DNA]</scope>
    <source>
        <strain evidence="2">DSM 6361 / JCM 21280 / NBRC 15271 / MSR-1</strain>
    </source>
</reference>
<dbReference type="STRING" id="1430440.MGMSRv2__3333"/>
<dbReference type="Proteomes" id="UP000018922">
    <property type="component" value="Chromosome I"/>
</dbReference>
<dbReference type="EMBL" id="HG794546">
    <property type="protein sequence ID" value="CDL00548.1"/>
    <property type="molecule type" value="Genomic_DNA"/>
</dbReference>
<dbReference type="KEGG" id="mgy:MGMSRv2__3333"/>
<gene>
    <name evidence="1" type="ordered locus">MGMSRv2__3333</name>
</gene>
<dbReference type="HOGENOM" id="CLU_2617807_0_0_5"/>
<accession>V6F7T9</accession>
<organism evidence="1 2">
    <name type="scientific">Magnetospirillum gryphiswaldense (strain DSM 6361 / JCM 21280 / NBRC 15271 / MSR-1)</name>
    <dbReference type="NCBI Taxonomy" id="431944"/>
    <lineage>
        <taxon>Bacteria</taxon>
        <taxon>Pseudomonadati</taxon>
        <taxon>Pseudomonadota</taxon>
        <taxon>Alphaproteobacteria</taxon>
        <taxon>Rhodospirillales</taxon>
        <taxon>Rhodospirillaceae</taxon>
        <taxon>Magnetospirillum</taxon>
    </lineage>
</organism>
<proteinExistence type="predicted"/>
<protein>
    <submittedName>
        <fullName evidence="1">Uncharacterized protein</fullName>
    </submittedName>
</protein>
<evidence type="ECO:0000313" key="1">
    <source>
        <dbReference type="EMBL" id="CDL00548.1"/>
    </source>
</evidence>